<name>A0A518B0E9_9BACT</name>
<dbReference type="NCBIfam" id="TIGR01868">
    <property type="entry name" value="casD_Cas5e"/>
    <property type="match status" value="1"/>
</dbReference>
<reference evidence="2 3" key="1">
    <citation type="submission" date="2019-02" db="EMBL/GenBank/DDBJ databases">
        <title>Deep-cultivation of Planctomycetes and their phenomic and genomic characterization uncovers novel biology.</title>
        <authorList>
            <person name="Wiegand S."/>
            <person name="Jogler M."/>
            <person name="Boedeker C."/>
            <person name="Pinto D."/>
            <person name="Vollmers J."/>
            <person name="Rivas-Marin E."/>
            <person name="Kohn T."/>
            <person name="Peeters S.H."/>
            <person name="Heuer A."/>
            <person name="Rast P."/>
            <person name="Oberbeckmann S."/>
            <person name="Bunk B."/>
            <person name="Jeske O."/>
            <person name="Meyerdierks A."/>
            <person name="Storesund J.E."/>
            <person name="Kallscheuer N."/>
            <person name="Luecker S."/>
            <person name="Lage O.M."/>
            <person name="Pohl T."/>
            <person name="Merkel B.J."/>
            <person name="Hornburger P."/>
            <person name="Mueller R.-W."/>
            <person name="Bruemmer F."/>
            <person name="Labrenz M."/>
            <person name="Spormann A.M."/>
            <person name="Op den Camp H."/>
            <person name="Overmann J."/>
            <person name="Amann R."/>
            <person name="Jetten M.S.M."/>
            <person name="Mascher T."/>
            <person name="Medema M.H."/>
            <person name="Devos D.P."/>
            <person name="Kaster A.-K."/>
            <person name="Ovreas L."/>
            <person name="Rohde M."/>
            <person name="Galperin M.Y."/>
            <person name="Jogler C."/>
        </authorList>
    </citation>
    <scope>NUCLEOTIDE SEQUENCE [LARGE SCALE GENOMIC DNA]</scope>
    <source>
        <strain evidence="2 3">Pan216</strain>
    </source>
</reference>
<dbReference type="RefSeq" id="WP_145256316.1">
    <property type="nucleotide sequence ID" value="NZ_CP036279.1"/>
</dbReference>
<evidence type="ECO:0000313" key="3">
    <source>
        <dbReference type="Proteomes" id="UP000317093"/>
    </source>
</evidence>
<dbReference type="InterPro" id="IPR013422">
    <property type="entry name" value="CRISPR-assoc_prot_Cas5_N"/>
</dbReference>
<dbReference type="InterPro" id="IPR021124">
    <property type="entry name" value="CRISPR-assoc_prot_Cas5"/>
</dbReference>
<proteinExistence type="predicted"/>
<protein>
    <submittedName>
        <fullName evidence="2">CRISPR system Cascade subunit CasD</fullName>
    </submittedName>
</protein>
<dbReference type="KEGG" id="knv:Pan216_12990"/>
<dbReference type="NCBIfam" id="TIGR02593">
    <property type="entry name" value="CRISPR_cas5"/>
    <property type="match status" value="1"/>
</dbReference>
<dbReference type="OrthoDB" id="3189549at2"/>
<organism evidence="2 3">
    <name type="scientific">Kolteria novifilia</name>
    <dbReference type="NCBI Taxonomy" id="2527975"/>
    <lineage>
        <taxon>Bacteria</taxon>
        <taxon>Pseudomonadati</taxon>
        <taxon>Planctomycetota</taxon>
        <taxon>Planctomycetia</taxon>
        <taxon>Kolteriales</taxon>
        <taxon>Kolteriaceae</taxon>
        <taxon>Kolteria</taxon>
    </lineage>
</organism>
<dbReference type="InterPro" id="IPR010147">
    <property type="entry name" value="CRISPR-assoc_prot_CasD"/>
</dbReference>
<dbReference type="GO" id="GO:0051607">
    <property type="term" value="P:defense response to virus"/>
    <property type="evidence" value="ECO:0007669"/>
    <property type="project" value="UniProtKB-KW"/>
</dbReference>
<accession>A0A518B0E9</accession>
<dbReference type="EMBL" id="CP036279">
    <property type="protein sequence ID" value="QDU60458.1"/>
    <property type="molecule type" value="Genomic_DNA"/>
</dbReference>
<dbReference type="Gene3D" id="3.30.70.2660">
    <property type="match status" value="1"/>
</dbReference>
<dbReference type="GO" id="GO:0043571">
    <property type="term" value="P:maintenance of CRISPR repeat elements"/>
    <property type="evidence" value="ECO:0007669"/>
    <property type="project" value="InterPro"/>
</dbReference>
<evidence type="ECO:0000313" key="2">
    <source>
        <dbReference type="EMBL" id="QDU60458.1"/>
    </source>
</evidence>
<keyword evidence="3" id="KW-1185">Reference proteome</keyword>
<sequence>MSVLLLRLVAPMQSWGTQSRFSHRDTGLEPSKSGIVGVLCAALGRSRDEPLADLGSLGMGIRVNREGRIERDFHTAGGGKLNGRDYGVAKVNGARPETVISHRDYLADADFLVALSGEDELIGRLHEAVKRPVFPLYLGRKAFVPSLPVFDPDGPRDGNDVESVLRAEPWRRPKRNPPERLRLVLEANDRLEGEVRRDHPNTFVSDRRSFALRYVRTAWIDNPSETLPAPGYEP</sequence>
<dbReference type="CDD" id="cd09756">
    <property type="entry name" value="Cas5_I-E"/>
    <property type="match status" value="1"/>
</dbReference>
<gene>
    <name evidence="2" type="primary">casD</name>
    <name evidence="2" type="ORF">Pan216_12990</name>
</gene>
<keyword evidence="1" id="KW-0051">Antiviral defense</keyword>
<evidence type="ECO:0000256" key="1">
    <source>
        <dbReference type="ARBA" id="ARBA00023118"/>
    </source>
</evidence>
<dbReference type="Pfam" id="PF09704">
    <property type="entry name" value="Cas_Cas5d"/>
    <property type="match status" value="1"/>
</dbReference>
<dbReference type="AlphaFoldDB" id="A0A518B0E9"/>
<dbReference type="GO" id="GO:0003723">
    <property type="term" value="F:RNA binding"/>
    <property type="evidence" value="ECO:0007669"/>
    <property type="project" value="InterPro"/>
</dbReference>
<dbReference type="Proteomes" id="UP000317093">
    <property type="component" value="Chromosome"/>
</dbReference>